<evidence type="ECO:0000313" key="1">
    <source>
        <dbReference type="EMBL" id="KAK4124842.1"/>
    </source>
</evidence>
<organism evidence="1 2">
    <name type="scientific">Parathielavia appendiculata</name>
    <dbReference type="NCBI Taxonomy" id="2587402"/>
    <lineage>
        <taxon>Eukaryota</taxon>
        <taxon>Fungi</taxon>
        <taxon>Dikarya</taxon>
        <taxon>Ascomycota</taxon>
        <taxon>Pezizomycotina</taxon>
        <taxon>Sordariomycetes</taxon>
        <taxon>Sordariomycetidae</taxon>
        <taxon>Sordariales</taxon>
        <taxon>Chaetomiaceae</taxon>
        <taxon>Parathielavia</taxon>
    </lineage>
</organism>
<dbReference type="GeneID" id="87823646"/>
<comment type="caution">
    <text evidence="1">The sequence shown here is derived from an EMBL/GenBank/DDBJ whole genome shotgun (WGS) entry which is preliminary data.</text>
</comment>
<sequence length="178" mass="20065">MRGLGWGRTSSPELIPDIDIYSFIPPRLKCLYLSECQRALGANGMYVFYLGLSSCGVTRRPRPYHILQEVCSFGAEEHGACLEHNTTNLLRMYTSRRPSSTVDALLFSVDDDLQSLVFPPSITWTTGSWFPAQSRSPQPRARVCLAKVVRVLYFGSIVDCHRRRHRRVGGNSRSTALI</sequence>
<dbReference type="AlphaFoldDB" id="A0AAN6U1Y0"/>
<dbReference type="Proteomes" id="UP001302602">
    <property type="component" value="Unassembled WGS sequence"/>
</dbReference>
<reference evidence="1" key="1">
    <citation type="journal article" date="2023" name="Mol. Phylogenet. Evol.">
        <title>Genome-scale phylogeny and comparative genomics of the fungal order Sordariales.</title>
        <authorList>
            <person name="Hensen N."/>
            <person name="Bonometti L."/>
            <person name="Westerberg I."/>
            <person name="Brannstrom I.O."/>
            <person name="Guillou S."/>
            <person name="Cros-Aarteil S."/>
            <person name="Calhoun S."/>
            <person name="Haridas S."/>
            <person name="Kuo A."/>
            <person name="Mondo S."/>
            <person name="Pangilinan J."/>
            <person name="Riley R."/>
            <person name="LaButti K."/>
            <person name="Andreopoulos B."/>
            <person name="Lipzen A."/>
            <person name="Chen C."/>
            <person name="Yan M."/>
            <person name="Daum C."/>
            <person name="Ng V."/>
            <person name="Clum A."/>
            <person name="Steindorff A."/>
            <person name="Ohm R.A."/>
            <person name="Martin F."/>
            <person name="Silar P."/>
            <person name="Natvig D.O."/>
            <person name="Lalanne C."/>
            <person name="Gautier V."/>
            <person name="Ament-Velasquez S.L."/>
            <person name="Kruys A."/>
            <person name="Hutchinson M.I."/>
            <person name="Powell A.J."/>
            <person name="Barry K."/>
            <person name="Miller A.N."/>
            <person name="Grigoriev I.V."/>
            <person name="Debuchy R."/>
            <person name="Gladieux P."/>
            <person name="Hiltunen Thoren M."/>
            <person name="Johannesson H."/>
        </authorList>
    </citation>
    <scope>NUCLEOTIDE SEQUENCE</scope>
    <source>
        <strain evidence="1">CBS 731.68</strain>
    </source>
</reference>
<evidence type="ECO:0000313" key="2">
    <source>
        <dbReference type="Proteomes" id="UP001302602"/>
    </source>
</evidence>
<accession>A0AAN6U1Y0</accession>
<dbReference type="RefSeq" id="XP_062648613.1">
    <property type="nucleotide sequence ID" value="XM_062786876.1"/>
</dbReference>
<gene>
    <name evidence="1" type="ORF">N657DRAFT_335573</name>
</gene>
<name>A0AAN6U1Y0_9PEZI</name>
<protein>
    <submittedName>
        <fullName evidence="1">Uncharacterized protein</fullName>
    </submittedName>
</protein>
<dbReference type="EMBL" id="MU853226">
    <property type="protein sequence ID" value="KAK4124842.1"/>
    <property type="molecule type" value="Genomic_DNA"/>
</dbReference>
<keyword evidence="2" id="KW-1185">Reference proteome</keyword>
<proteinExistence type="predicted"/>
<reference evidence="1" key="2">
    <citation type="submission" date="2023-05" db="EMBL/GenBank/DDBJ databases">
        <authorList>
            <consortium name="Lawrence Berkeley National Laboratory"/>
            <person name="Steindorff A."/>
            <person name="Hensen N."/>
            <person name="Bonometti L."/>
            <person name="Westerberg I."/>
            <person name="Brannstrom I.O."/>
            <person name="Guillou S."/>
            <person name="Cros-Aarteil S."/>
            <person name="Calhoun S."/>
            <person name="Haridas S."/>
            <person name="Kuo A."/>
            <person name="Mondo S."/>
            <person name="Pangilinan J."/>
            <person name="Riley R."/>
            <person name="Labutti K."/>
            <person name="Andreopoulos B."/>
            <person name="Lipzen A."/>
            <person name="Chen C."/>
            <person name="Yanf M."/>
            <person name="Daum C."/>
            <person name="Ng V."/>
            <person name="Clum A."/>
            <person name="Ohm R."/>
            <person name="Martin F."/>
            <person name="Silar P."/>
            <person name="Natvig D."/>
            <person name="Lalanne C."/>
            <person name="Gautier V."/>
            <person name="Ament-Velasquez S.L."/>
            <person name="Kruys A."/>
            <person name="Hutchinson M.I."/>
            <person name="Powell A.J."/>
            <person name="Barry K."/>
            <person name="Miller A.N."/>
            <person name="Grigoriev I.V."/>
            <person name="Debuchy R."/>
            <person name="Gladieux P."/>
            <person name="Thoren M.H."/>
            <person name="Johannesson H."/>
        </authorList>
    </citation>
    <scope>NUCLEOTIDE SEQUENCE</scope>
    <source>
        <strain evidence="1">CBS 731.68</strain>
    </source>
</reference>